<feature type="chain" id="PRO_5042057758" description="Protein-S-isoprenylcysteine O-methyltransferase" evidence="13">
    <location>
        <begin position="19"/>
        <end position="238"/>
    </location>
</feature>
<dbReference type="InterPro" id="IPR007318">
    <property type="entry name" value="Phopholipid_MeTrfase"/>
</dbReference>
<dbReference type="PANTHER" id="PTHR43847:SF1">
    <property type="entry name" value="BLL3993 PROTEIN"/>
    <property type="match status" value="1"/>
</dbReference>
<gene>
    <name evidence="14" type="ORF">DFH07DRAFT_962395</name>
</gene>
<keyword evidence="5 12" id="KW-0812">Transmembrane</keyword>
<keyword evidence="11" id="KW-1208">Phospholipid metabolism</keyword>
<evidence type="ECO:0000256" key="1">
    <source>
        <dbReference type="ARBA" id="ARBA00004127"/>
    </source>
</evidence>
<reference evidence="14" key="1">
    <citation type="submission" date="2023-03" db="EMBL/GenBank/DDBJ databases">
        <title>Massive genome expansion in bonnet fungi (Mycena s.s.) driven by repeated elements and novel gene families across ecological guilds.</title>
        <authorList>
            <consortium name="Lawrence Berkeley National Laboratory"/>
            <person name="Harder C.B."/>
            <person name="Miyauchi S."/>
            <person name="Viragh M."/>
            <person name="Kuo A."/>
            <person name="Thoen E."/>
            <person name="Andreopoulos B."/>
            <person name="Lu D."/>
            <person name="Skrede I."/>
            <person name="Drula E."/>
            <person name="Henrissat B."/>
            <person name="Morin E."/>
            <person name="Kohler A."/>
            <person name="Barry K."/>
            <person name="LaButti K."/>
            <person name="Morin E."/>
            <person name="Salamov A."/>
            <person name="Lipzen A."/>
            <person name="Mereny Z."/>
            <person name="Hegedus B."/>
            <person name="Baldrian P."/>
            <person name="Stursova M."/>
            <person name="Weitz H."/>
            <person name="Taylor A."/>
            <person name="Grigoriev I.V."/>
            <person name="Nagy L.G."/>
            <person name="Martin F."/>
            <person name="Kauserud H."/>
        </authorList>
    </citation>
    <scope>NUCLEOTIDE SEQUENCE</scope>
    <source>
        <strain evidence="14">CBHHK188m</strain>
    </source>
</reference>
<evidence type="ECO:0000256" key="8">
    <source>
        <dbReference type="ARBA" id="ARBA00023098"/>
    </source>
</evidence>
<dbReference type="GO" id="GO:0032259">
    <property type="term" value="P:methylation"/>
    <property type="evidence" value="ECO:0007669"/>
    <property type="project" value="UniProtKB-KW"/>
</dbReference>
<keyword evidence="6" id="KW-0256">Endoplasmic reticulum</keyword>
<dbReference type="EMBL" id="JARJLG010000092">
    <property type="protein sequence ID" value="KAJ7747984.1"/>
    <property type="molecule type" value="Genomic_DNA"/>
</dbReference>
<accession>A0AAD7N6N8</accession>
<organism evidence="14 15">
    <name type="scientific">Mycena maculata</name>
    <dbReference type="NCBI Taxonomy" id="230809"/>
    <lineage>
        <taxon>Eukaryota</taxon>
        <taxon>Fungi</taxon>
        <taxon>Dikarya</taxon>
        <taxon>Basidiomycota</taxon>
        <taxon>Agaricomycotina</taxon>
        <taxon>Agaricomycetes</taxon>
        <taxon>Agaricomycetidae</taxon>
        <taxon>Agaricales</taxon>
        <taxon>Marasmiineae</taxon>
        <taxon>Mycenaceae</taxon>
        <taxon>Mycena</taxon>
    </lineage>
</organism>
<dbReference type="Proteomes" id="UP001215280">
    <property type="component" value="Unassembled WGS sequence"/>
</dbReference>
<evidence type="ECO:0000256" key="6">
    <source>
        <dbReference type="ARBA" id="ARBA00022824"/>
    </source>
</evidence>
<feature type="transmembrane region" description="Helical" evidence="12">
    <location>
        <begin position="144"/>
        <end position="167"/>
    </location>
</feature>
<evidence type="ECO:0000256" key="11">
    <source>
        <dbReference type="ARBA" id="ARBA00023264"/>
    </source>
</evidence>
<keyword evidence="4" id="KW-0949">S-adenosyl-L-methionine</keyword>
<comment type="subcellular location">
    <subcellularLocation>
        <location evidence="1">Endomembrane system</location>
        <topology evidence="1">Multi-pass membrane protein</topology>
    </subcellularLocation>
</comment>
<dbReference type="Gene3D" id="1.20.120.1630">
    <property type="match status" value="1"/>
</dbReference>
<protein>
    <recommendedName>
        <fullName evidence="16">Protein-S-isoprenylcysteine O-methyltransferase</fullName>
    </recommendedName>
</protein>
<dbReference type="PANTHER" id="PTHR43847">
    <property type="entry name" value="BLL3993 PROTEIN"/>
    <property type="match status" value="1"/>
</dbReference>
<feature type="transmembrane region" description="Helical" evidence="12">
    <location>
        <begin position="187"/>
        <end position="207"/>
    </location>
</feature>
<evidence type="ECO:0000313" key="15">
    <source>
        <dbReference type="Proteomes" id="UP001215280"/>
    </source>
</evidence>
<dbReference type="Pfam" id="PF04191">
    <property type="entry name" value="PEMT"/>
    <property type="match status" value="1"/>
</dbReference>
<keyword evidence="2" id="KW-0444">Lipid biosynthesis</keyword>
<name>A0AAD7N6N8_9AGAR</name>
<evidence type="ECO:0000313" key="14">
    <source>
        <dbReference type="EMBL" id="KAJ7747984.1"/>
    </source>
</evidence>
<evidence type="ECO:0000256" key="10">
    <source>
        <dbReference type="ARBA" id="ARBA00023209"/>
    </source>
</evidence>
<keyword evidence="13" id="KW-0732">Signal</keyword>
<dbReference type="AlphaFoldDB" id="A0AAD7N6N8"/>
<evidence type="ECO:0000256" key="7">
    <source>
        <dbReference type="ARBA" id="ARBA00022989"/>
    </source>
</evidence>
<evidence type="ECO:0000256" key="3">
    <source>
        <dbReference type="ARBA" id="ARBA00022603"/>
    </source>
</evidence>
<keyword evidence="3" id="KW-0489">Methyltransferase</keyword>
<dbReference type="GO" id="GO:0008168">
    <property type="term" value="F:methyltransferase activity"/>
    <property type="evidence" value="ECO:0007669"/>
    <property type="project" value="UniProtKB-KW"/>
</dbReference>
<keyword evidence="15" id="KW-1185">Reference proteome</keyword>
<sequence>MAFTKILCILAATLGLHAASTSPNPPLRESEKTIAPTKLEFILGSYQLRFMLTAFYWLLAMAETAATVAPLASSSIWAQRILSIVAVGGDQSKVHLSPTPTLALGAILIACGAVLRLQCYWALGSQFTFETGILKDHKLVTMGPYAFVRHPSYAGAFLAYAGLMLYYGSPGSWVMECLVKGSTAGMLFGGGYAFLMFLVVLGLTWRIPKEDEGLRRKFGEEWDAYAAAVRYAIVPRVW</sequence>
<keyword evidence="10" id="KW-0594">Phospholipid biosynthesis</keyword>
<keyword evidence="3" id="KW-0808">Transferase</keyword>
<proteinExistence type="predicted"/>
<comment type="caution">
    <text evidence="14">The sequence shown here is derived from an EMBL/GenBank/DDBJ whole genome shotgun (WGS) entry which is preliminary data.</text>
</comment>
<dbReference type="GO" id="GO:0012505">
    <property type="term" value="C:endomembrane system"/>
    <property type="evidence" value="ECO:0007669"/>
    <property type="project" value="UniProtKB-SubCell"/>
</dbReference>
<dbReference type="GO" id="GO:0008654">
    <property type="term" value="P:phospholipid biosynthetic process"/>
    <property type="evidence" value="ECO:0007669"/>
    <property type="project" value="UniProtKB-KW"/>
</dbReference>
<feature type="transmembrane region" description="Helical" evidence="12">
    <location>
        <begin position="101"/>
        <end position="123"/>
    </location>
</feature>
<feature type="signal peptide" evidence="13">
    <location>
        <begin position="1"/>
        <end position="18"/>
    </location>
</feature>
<evidence type="ECO:0000256" key="12">
    <source>
        <dbReference type="SAM" id="Phobius"/>
    </source>
</evidence>
<keyword evidence="8" id="KW-0443">Lipid metabolism</keyword>
<keyword evidence="7 12" id="KW-1133">Transmembrane helix</keyword>
<evidence type="ECO:0000256" key="5">
    <source>
        <dbReference type="ARBA" id="ARBA00022692"/>
    </source>
</evidence>
<keyword evidence="9 12" id="KW-0472">Membrane</keyword>
<evidence type="ECO:0000256" key="9">
    <source>
        <dbReference type="ARBA" id="ARBA00023136"/>
    </source>
</evidence>
<evidence type="ECO:0008006" key="16">
    <source>
        <dbReference type="Google" id="ProtNLM"/>
    </source>
</evidence>
<evidence type="ECO:0000256" key="2">
    <source>
        <dbReference type="ARBA" id="ARBA00022516"/>
    </source>
</evidence>
<dbReference type="InterPro" id="IPR052527">
    <property type="entry name" value="Metal_cation-efflux_comp"/>
</dbReference>
<evidence type="ECO:0000256" key="4">
    <source>
        <dbReference type="ARBA" id="ARBA00022691"/>
    </source>
</evidence>
<evidence type="ECO:0000256" key="13">
    <source>
        <dbReference type="SAM" id="SignalP"/>
    </source>
</evidence>